<reference evidence="1 2" key="1">
    <citation type="submission" date="2020-06" db="EMBL/GenBank/DDBJ databases">
        <title>Actinomadura xiongansis sp. nov., isolated from soil of Baiyangdian.</title>
        <authorList>
            <person name="Zhang X."/>
        </authorList>
    </citation>
    <scope>NUCLEOTIDE SEQUENCE [LARGE SCALE GENOMIC DNA]</scope>
    <source>
        <strain evidence="1 2">HBUM206468</strain>
    </source>
</reference>
<evidence type="ECO:0000313" key="1">
    <source>
        <dbReference type="EMBL" id="MBC6466744.1"/>
    </source>
</evidence>
<dbReference type="Proteomes" id="UP000805614">
    <property type="component" value="Unassembled WGS sequence"/>
</dbReference>
<sequence length="136" mass="15190">MLLEALTDPEEVNGWFPERLPNGQLLRVLTLVRTVAERAETFEEVLPTLLALLPYLTPAARNGFAFSDGFGMFAALRARAFLHGVTPGMTLTAAQRSFLLAVVDRLGDADTALNWWYQDPWDATEDRAVLRRLLST</sequence>
<name>A0ABR7LPH4_9ACTN</name>
<gene>
    <name evidence="1" type="ORF">HKK74_14710</name>
</gene>
<accession>A0ABR7LPH4</accession>
<keyword evidence="2" id="KW-1185">Reference proteome</keyword>
<protein>
    <submittedName>
        <fullName evidence="1">Uncharacterized protein</fullName>
    </submittedName>
</protein>
<organism evidence="1 2">
    <name type="scientific">Actinomadura alba</name>
    <dbReference type="NCBI Taxonomy" id="406431"/>
    <lineage>
        <taxon>Bacteria</taxon>
        <taxon>Bacillati</taxon>
        <taxon>Actinomycetota</taxon>
        <taxon>Actinomycetes</taxon>
        <taxon>Streptosporangiales</taxon>
        <taxon>Thermomonosporaceae</taxon>
        <taxon>Actinomadura</taxon>
    </lineage>
</organism>
<dbReference type="EMBL" id="JABVEC010000009">
    <property type="protein sequence ID" value="MBC6466744.1"/>
    <property type="molecule type" value="Genomic_DNA"/>
</dbReference>
<proteinExistence type="predicted"/>
<dbReference type="RefSeq" id="WP_187243750.1">
    <property type="nucleotide sequence ID" value="NZ_BAAAOK010000013.1"/>
</dbReference>
<evidence type="ECO:0000313" key="2">
    <source>
        <dbReference type="Proteomes" id="UP000805614"/>
    </source>
</evidence>
<comment type="caution">
    <text evidence="1">The sequence shown here is derived from an EMBL/GenBank/DDBJ whole genome shotgun (WGS) entry which is preliminary data.</text>
</comment>